<dbReference type="NCBIfam" id="NF009489">
    <property type="entry name" value="PRK12851.1"/>
    <property type="match status" value="1"/>
</dbReference>
<dbReference type="InterPro" id="IPR027409">
    <property type="entry name" value="GroEL-like_apical_dom_sf"/>
</dbReference>
<dbReference type="NCBIfam" id="NF000592">
    <property type="entry name" value="PRK00013.1"/>
    <property type="match status" value="1"/>
</dbReference>
<dbReference type="Pfam" id="PF00118">
    <property type="entry name" value="Cpn60_TCP1"/>
    <property type="match status" value="1"/>
</dbReference>
<dbReference type="NCBIfam" id="NF009487">
    <property type="entry name" value="PRK12849.1"/>
    <property type="match status" value="1"/>
</dbReference>
<name>A0AAD3D2B0_9STRA</name>
<dbReference type="InterPro" id="IPR027413">
    <property type="entry name" value="GROEL-like_equatorial_sf"/>
</dbReference>
<dbReference type="GO" id="GO:0005524">
    <property type="term" value="F:ATP binding"/>
    <property type="evidence" value="ECO:0007669"/>
    <property type="project" value="InterPro"/>
</dbReference>
<evidence type="ECO:0000313" key="6">
    <source>
        <dbReference type="EMBL" id="GFH55410.1"/>
    </source>
</evidence>
<comment type="similarity">
    <text evidence="1 3">Belongs to the chaperonin (HSP60) family.</text>
</comment>
<keyword evidence="4" id="KW-0175">Coiled coil</keyword>
<proteinExistence type="inferred from homology"/>
<dbReference type="HAMAP" id="MF_00600">
    <property type="entry name" value="CH60"/>
    <property type="match status" value="1"/>
</dbReference>
<dbReference type="AlphaFoldDB" id="A0AAD3D2B0"/>
<dbReference type="CDD" id="cd03344">
    <property type="entry name" value="GroEL"/>
    <property type="match status" value="1"/>
</dbReference>
<dbReference type="InterPro" id="IPR027410">
    <property type="entry name" value="TCP-1-like_intermed_sf"/>
</dbReference>
<accession>A0AAD3D2B0</accession>
<gene>
    <name evidence="6" type="ORF">CTEN210_11886</name>
</gene>
<keyword evidence="5" id="KW-0732">Signal</keyword>
<dbReference type="Gene3D" id="1.10.560.10">
    <property type="entry name" value="GroEL-like equatorial domain"/>
    <property type="match status" value="1"/>
</dbReference>
<dbReference type="PRINTS" id="PR00298">
    <property type="entry name" value="CHAPERONIN60"/>
</dbReference>
<evidence type="ECO:0000256" key="1">
    <source>
        <dbReference type="ARBA" id="ARBA00006607"/>
    </source>
</evidence>
<dbReference type="SUPFAM" id="SSF54849">
    <property type="entry name" value="GroEL-intermediate domain like"/>
    <property type="match status" value="1"/>
</dbReference>
<dbReference type="FunFam" id="3.50.7.10:FF:000001">
    <property type="entry name" value="60 kDa chaperonin"/>
    <property type="match status" value="1"/>
</dbReference>
<sequence>MKFLQAASLITLLASANAFAPSINSQRATSALDAKRVSFREDSRKALVRGINKVADAVKVTLGPKGRNVVLERNYGAPEIVNDGVTIAREISLRDPEENTGARLIQEVASKSDSKAGDGTTTSTIMTQAIVNGGIRAVTAGTNPVALNNGIKKAARMIADEVKVIAKPVQGTEDLKNVATIASGSVEMGRIIAQAFEKVGENGSTVIEESQTLFDEIEFTEGLTIDRGYVSPYLVKDQERQVAELVNPRILVTDAKIDNVNEVVPLLEQLVKSKEPVFIVAEDVTGEALSALVVNKMRGVLDVVAIKAPGFGMRRKEYLQDIAIATGSTYVAEEVGITLDSVTLDMLGTAERIVVAKEMSTIVTDGKQEEAIEARIAQIRREAENAETDFDREKATERIAALGGGIARIKVGAATETELKDKKLRYEDALNSVDSARELGIVPGGGSTLAYLQVTMADKILDAMDGEDERIGAGILIKALSAPCMQVAENAGIEGAVVLSKVQTMAVEQGFGHGWDAGKMEFTNLFDRGVIDPAKVTINAVENSASVAGLVLTTECLVTEIPVHMTEAEKQAIFDAQGMGAGMGMQGM</sequence>
<feature type="chain" id="PRO_5041918391" evidence="5">
    <location>
        <begin position="19"/>
        <end position="588"/>
    </location>
</feature>
<evidence type="ECO:0000256" key="3">
    <source>
        <dbReference type="RuleBase" id="RU000418"/>
    </source>
</evidence>
<dbReference type="Gene3D" id="3.50.7.10">
    <property type="entry name" value="GroEL"/>
    <property type="match status" value="1"/>
</dbReference>
<evidence type="ECO:0000313" key="7">
    <source>
        <dbReference type="Proteomes" id="UP001054902"/>
    </source>
</evidence>
<evidence type="ECO:0000256" key="2">
    <source>
        <dbReference type="ARBA" id="ARBA00023186"/>
    </source>
</evidence>
<keyword evidence="7" id="KW-1185">Reference proteome</keyword>
<dbReference type="Gene3D" id="3.30.260.10">
    <property type="entry name" value="TCP-1-like chaperonin intermediate domain"/>
    <property type="match status" value="1"/>
</dbReference>
<evidence type="ECO:0000256" key="4">
    <source>
        <dbReference type="SAM" id="Coils"/>
    </source>
</evidence>
<protein>
    <submittedName>
        <fullName evidence="6">Chaperonin GroEL</fullName>
    </submittedName>
</protein>
<dbReference type="InterPro" id="IPR002423">
    <property type="entry name" value="Cpn60/GroEL/TCP-1"/>
</dbReference>
<organism evidence="6 7">
    <name type="scientific">Chaetoceros tenuissimus</name>
    <dbReference type="NCBI Taxonomy" id="426638"/>
    <lineage>
        <taxon>Eukaryota</taxon>
        <taxon>Sar</taxon>
        <taxon>Stramenopiles</taxon>
        <taxon>Ochrophyta</taxon>
        <taxon>Bacillariophyta</taxon>
        <taxon>Coscinodiscophyceae</taxon>
        <taxon>Chaetocerotophycidae</taxon>
        <taxon>Chaetocerotales</taxon>
        <taxon>Chaetocerotaceae</taxon>
        <taxon>Chaetoceros</taxon>
    </lineage>
</organism>
<evidence type="ECO:0000256" key="5">
    <source>
        <dbReference type="SAM" id="SignalP"/>
    </source>
</evidence>
<comment type="caution">
    <text evidence="6">The sequence shown here is derived from an EMBL/GenBank/DDBJ whole genome shotgun (WGS) entry which is preliminary data.</text>
</comment>
<dbReference type="NCBIfam" id="TIGR02348">
    <property type="entry name" value="GroEL"/>
    <property type="match status" value="1"/>
</dbReference>
<feature type="signal peptide" evidence="5">
    <location>
        <begin position="1"/>
        <end position="18"/>
    </location>
</feature>
<dbReference type="Proteomes" id="UP001054902">
    <property type="component" value="Unassembled WGS sequence"/>
</dbReference>
<dbReference type="EMBL" id="BLLK01000047">
    <property type="protein sequence ID" value="GFH55410.1"/>
    <property type="molecule type" value="Genomic_DNA"/>
</dbReference>
<feature type="coiled-coil region" evidence="4">
    <location>
        <begin position="369"/>
        <end position="396"/>
    </location>
</feature>
<dbReference type="PANTHER" id="PTHR45633">
    <property type="entry name" value="60 KDA HEAT SHOCK PROTEIN, MITOCHONDRIAL"/>
    <property type="match status" value="1"/>
</dbReference>
<dbReference type="SUPFAM" id="SSF48592">
    <property type="entry name" value="GroEL equatorial domain-like"/>
    <property type="match status" value="1"/>
</dbReference>
<keyword evidence="2" id="KW-0143">Chaperone</keyword>
<dbReference type="InterPro" id="IPR001844">
    <property type="entry name" value="Cpn60/GroEL"/>
</dbReference>
<reference evidence="6 7" key="1">
    <citation type="journal article" date="2021" name="Sci. Rep.">
        <title>The genome of the diatom Chaetoceros tenuissimus carries an ancient integrated fragment of an extant virus.</title>
        <authorList>
            <person name="Hongo Y."/>
            <person name="Kimura K."/>
            <person name="Takaki Y."/>
            <person name="Yoshida Y."/>
            <person name="Baba S."/>
            <person name="Kobayashi G."/>
            <person name="Nagasaki K."/>
            <person name="Hano T."/>
            <person name="Tomaru Y."/>
        </authorList>
    </citation>
    <scope>NUCLEOTIDE SEQUENCE [LARGE SCALE GENOMIC DNA]</scope>
    <source>
        <strain evidence="6 7">NIES-3715</strain>
    </source>
</reference>
<dbReference type="GO" id="GO:0042026">
    <property type="term" value="P:protein refolding"/>
    <property type="evidence" value="ECO:0007669"/>
    <property type="project" value="InterPro"/>
</dbReference>
<dbReference type="GO" id="GO:0140662">
    <property type="term" value="F:ATP-dependent protein folding chaperone"/>
    <property type="evidence" value="ECO:0007669"/>
    <property type="project" value="InterPro"/>
</dbReference>
<dbReference type="SUPFAM" id="SSF52029">
    <property type="entry name" value="GroEL apical domain-like"/>
    <property type="match status" value="1"/>
</dbReference>
<dbReference type="NCBIfam" id="NF009488">
    <property type="entry name" value="PRK12850.1"/>
    <property type="match status" value="1"/>
</dbReference>